<sequence>MNDQELIQKAKLVMHKTYCNGITINDKIIKTEEGIKVFLDYLVPKKVEDELFEYIFFLRLREVGLIELSTEGEIISKSSPEDFIKETIEKYKELTKRKEKIIIKIFSNYFIRLEQVHLTLTPLRKVLRKLMEQDFLIDNLNKNFAPNEIRYINFLQSFGYLRKEGNKLTLDNGTIKKLKIKIEGKDKEKDIEQLISSIFAEHFDYIISELHNTAIVPYIGILVTLCILALELQKNISLTINSLYKMYKEHYICGQDESSFKDKIIDMKSFDLLKYNYENKRLSLPDNIYAKLITAFASPDIQKQIC</sequence>
<dbReference type="AlphaFoldDB" id="A0A2M7D9B2"/>
<name>A0A2M7D9B2_9BACT</name>
<dbReference type="EMBL" id="PETZ01000037">
    <property type="protein sequence ID" value="PIV45058.1"/>
    <property type="molecule type" value="Genomic_DNA"/>
</dbReference>
<dbReference type="Proteomes" id="UP000230864">
    <property type="component" value="Unassembled WGS sequence"/>
</dbReference>
<proteinExistence type="predicted"/>
<evidence type="ECO:0000313" key="2">
    <source>
        <dbReference type="Proteomes" id="UP000230864"/>
    </source>
</evidence>
<protein>
    <submittedName>
        <fullName evidence="1">Uncharacterized protein</fullName>
    </submittedName>
</protein>
<reference evidence="2" key="1">
    <citation type="submission" date="2017-09" db="EMBL/GenBank/DDBJ databases">
        <title>Depth-based differentiation of microbial function through sediment-hosted aquifers and enrichment of novel symbionts in the deep terrestrial subsurface.</title>
        <authorList>
            <person name="Probst A.J."/>
            <person name="Ladd B."/>
            <person name="Jarett J.K."/>
            <person name="Geller-Mcgrath D.E."/>
            <person name="Sieber C.M.K."/>
            <person name="Emerson J.B."/>
            <person name="Anantharaman K."/>
            <person name="Thomas B.C."/>
            <person name="Malmstrom R."/>
            <person name="Stieglmeier M."/>
            <person name="Klingl A."/>
            <person name="Woyke T."/>
            <person name="Ryan C.M."/>
            <person name="Banfield J.F."/>
        </authorList>
    </citation>
    <scope>NUCLEOTIDE SEQUENCE [LARGE SCALE GENOMIC DNA]</scope>
</reference>
<evidence type="ECO:0000313" key="1">
    <source>
        <dbReference type="EMBL" id="PIV45058.1"/>
    </source>
</evidence>
<gene>
    <name evidence="1" type="ORF">COS25_01915</name>
</gene>
<organism evidence="1 2">
    <name type="scientific">Candidatus Nealsonbacteria bacterium CG02_land_8_20_14_3_00_37_10</name>
    <dbReference type="NCBI Taxonomy" id="1974699"/>
    <lineage>
        <taxon>Bacteria</taxon>
        <taxon>Candidatus Nealsoniibacteriota</taxon>
    </lineage>
</organism>
<accession>A0A2M7D9B2</accession>
<comment type="caution">
    <text evidence="1">The sequence shown here is derived from an EMBL/GenBank/DDBJ whole genome shotgun (WGS) entry which is preliminary data.</text>
</comment>